<dbReference type="Proteomes" id="UP001201812">
    <property type="component" value="Unassembled WGS sequence"/>
</dbReference>
<protein>
    <submittedName>
        <fullName evidence="1">Uncharacterized protein</fullName>
    </submittedName>
</protein>
<name>A0AAD4QR49_9BILA</name>
<organism evidence="1 2">
    <name type="scientific">Ditylenchus destructor</name>
    <dbReference type="NCBI Taxonomy" id="166010"/>
    <lineage>
        <taxon>Eukaryota</taxon>
        <taxon>Metazoa</taxon>
        <taxon>Ecdysozoa</taxon>
        <taxon>Nematoda</taxon>
        <taxon>Chromadorea</taxon>
        <taxon>Rhabditida</taxon>
        <taxon>Tylenchina</taxon>
        <taxon>Tylenchomorpha</taxon>
        <taxon>Sphaerularioidea</taxon>
        <taxon>Anguinidae</taxon>
        <taxon>Anguininae</taxon>
        <taxon>Ditylenchus</taxon>
    </lineage>
</organism>
<accession>A0AAD4QR49</accession>
<sequence length="132" mass="14046">MCLSLGAAEVAKEERRKSGGVVQNWPAEGQFCTALKQWKSRDRSQSIGDQSIGVQAAIQSIGDQSIGGSLSGKAGTNPAGKCCSPVSWEIGLFGEVYEGEWYRGCAVKRCRGLEGRGTANSNWGLFGHCECV</sequence>
<dbReference type="EMBL" id="JAKKPZ010000967">
    <property type="protein sequence ID" value="KAI1691275.1"/>
    <property type="molecule type" value="Genomic_DNA"/>
</dbReference>
<comment type="caution">
    <text evidence="1">The sequence shown here is derived from an EMBL/GenBank/DDBJ whole genome shotgun (WGS) entry which is preliminary data.</text>
</comment>
<evidence type="ECO:0000313" key="1">
    <source>
        <dbReference type="EMBL" id="KAI1691275.1"/>
    </source>
</evidence>
<reference evidence="1" key="1">
    <citation type="submission" date="2022-01" db="EMBL/GenBank/DDBJ databases">
        <title>Genome Sequence Resource for Two Populations of Ditylenchus destructor, the Migratory Endoparasitic Phytonematode.</title>
        <authorList>
            <person name="Zhang H."/>
            <person name="Lin R."/>
            <person name="Xie B."/>
        </authorList>
    </citation>
    <scope>NUCLEOTIDE SEQUENCE</scope>
    <source>
        <strain evidence="1">BazhouSP</strain>
    </source>
</reference>
<evidence type="ECO:0000313" key="2">
    <source>
        <dbReference type="Proteomes" id="UP001201812"/>
    </source>
</evidence>
<dbReference type="AlphaFoldDB" id="A0AAD4QR49"/>
<proteinExistence type="predicted"/>
<keyword evidence="2" id="KW-1185">Reference proteome</keyword>
<gene>
    <name evidence="1" type="ORF">DdX_21984</name>
</gene>